<protein>
    <submittedName>
        <fullName evidence="2">Uncharacterized protein</fullName>
    </submittedName>
</protein>
<dbReference type="EMBL" id="CADCUG010000080">
    <property type="protein sequence ID" value="CAA9337469.1"/>
    <property type="molecule type" value="Genomic_DNA"/>
</dbReference>
<feature type="non-terminal residue" evidence="2">
    <location>
        <position position="207"/>
    </location>
</feature>
<sequence length="207" mass="22394">ELADRPDQPLLRPAGRLVAAAAAPGDGAGGIAARGAAGPDTALGPDAPAGDRPAGDPDRRPAPAGPGRQRDEHHLRGRPLPEHPRPARRGHHLAPVGARRRGDRGPGVDRRLRGRSEPGRLAWRRRGDRPELARERPGRGDRPALLERRVGPRPGAGPAGRRLPPDRARLRRGGEHRLVGQPDRPGERRRHPDRRPPGPRHRSGRPP</sequence>
<evidence type="ECO:0000313" key="2">
    <source>
        <dbReference type="EMBL" id="CAA9337469.1"/>
    </source>
</evidence>
<organism evidence="2">
    <name type="scientific">uncultured Nocardioidaceae bacterium</name>
    <dbReference type="NCBI Taxonomy" id="253824"/>
    <lineage>
        <taxon>Bacteria</taxon>
        <taxon>Bacillati</taxon>
        <taxon>Actinomycetota</taxon>
        <taxon>Actinomycetes</taxon>
        <taxon>Propionibacteriales</taxon>
        <taxon>Nocardioidaceae</taxon>
        <taxon>environmental samples</taxon>
    </lineage>
</organism>
<feature type="compositionally biased region" description="Low complexity" evidence="1">
    <location>
        <begin position="33"/>
        <end position="52"/>
    </location>
</feature>
<accession>A0A6J4LQW6</accession>
<proteinExistence type="predicted"/>
<feature type="compositionally biased region" description="Basic and acidic residues" evidence="1">
    <location>
        <begin position="103"/>
        <end position="118"/>
    </location>
</feature>
<reference evidence="2" key="1">
    <citation type="submission" date="2020-02" db="EMBL/GenBank/DDBJ databases">
        <authorList>
            <person name="Meier V. D."/>
        </authorList>
    </citation>
    <scope>NUCLEOTIDE SEQUENCE</scope>
    <source>
        <strain evidence="2">AVDCRST_MAG29</strain>
    </source>
</reference>
<feature type="region of interest" description="Disordered" evidence="1">
    <location>
        <begin position="24"/>
        <end position="207"/>
    </location>
</feature>
<feature type="non-terminal residue" evidence="2">
    <location>
        <position position="1"/>
    </location>
</feature>
<feature type="compositionally biased region" description="Basic and acidic residues" evidence="1">
    <location>
        <begin position="163"/>
        <end position="178"/>
    </location>
</feature>
<evidence type="ECO:0000256" key="1">
    <source>
        <dbReference type="SAM" id="MobiDB-lite"/>
    </source>
</evidence>
<feature type="compositionally biased region" description="Basic and acidic residues" evidence="1">
    <location>
        <begin position="128"/>
        <end position="150"/>
    </location>
</feature>
<name>A0A6J4LQW6_9ACTN</name>
<feature type="compositionally biased region" description="Basic residues" evidence="1">
    <location>
        <begin position="187"/>
        <end position="207"/>
    </location>
</feature>
<dbReference type="AlphaFoldDB" id="A0A6J4LQW6"/>
<feature type="compositionally biased region" description="Basic and acidic residues" evidence="1">
    <location>
        <begin position="68"/>
        <end position="85"/>
    </location>
</feature>
<gene>
    <name evidence="2" type="ORF">AVDCRST_MAG29-1381</name>
</gene>
<feature type="compositionally biased region" description="Basic residues" evidence="1">
    <location>
        <begin position="86"/>
        <end position="102"/>
    </location>
</feature>